<dbReference type="Proteomes" id="UP000031036">
    <property type="component" value="Unassembled WGS sequence"/>
</dbReference>
<proteinExistence type="predicted"/>
<gene>
    <name evidence="1" type="ORF">Tcan_05569</name>
</gene>
<dbReference type="OrthoDB" id="10455377at2759"/>
<evidence type="ECO:0000313" key="1">
    <source>
        <dbReference type="EMBL" id="KHN76594.1"/>
    </source>
</evidence>
<dbReference type="EMBL" id="JPKZ01002484">
    <property type="protein sequence ID" value="KHN76594.1"/>
    <property type="molecule type" value="Genomic_DNA"/>
</dbReference>
<reference evidence="1 2" key="1">
    <citation type="submission" date="2014-11" db="EMBL/GenBank/DDBJ databases">
        <title>Genetic blueprint of the zoonotic pathogen Toxocara canis.</title>
        <authorList>
            <person name="Zhu X.-Q."/>
            <person name="Korhonen P.K."/>
            <person name="Cai H."/>
            <person name="Young N.D."/>
            <person name="Nejsum P."/>
            <person name="von Samson-Himmelstjerna G."/>
            <person name="Boag P.R."/>
            <person name="Tan P."/>
            <person name="Li Q."/>
            <person name="Min J."/>
            <person name="Yang Y."/>
            <person name="Wang X."/>
            <person name="Fang X."/>
            <person name="Hall R.S."/>
            <person name="Hofmann A."/>
            <person name="Sternberg P.W."/>
            <person name="Jex A.R."/>
            <person name="Gasser R.B."/>
        </authorList>
    </citation>
    <scope>NUCLEOTIDE SEQUENCE [LARGE SCALE GENOMIC DNA]</scope>
    <source>
        <strain evidence="1">PN_DK_2014</strain>
    </source>
</reference>
<name>A0A0B2V534_TOXCA</name>
<evidence type="ECO:0000313" key="2">
    <source>
        <dbReference type="Proteomes" id="UP000031036"/>
    </source>
</evidence>
<accession>A0A0B2V534</accession>
<organism evidence="1 2">
    <name type="scientific">Toxocara canis</name>
    <name type="common">Canine roundworm</name>
    <dbReference type="NCBI Taxonomy" id="6265"/>
    <lineage>
        <taxon>Eukaryota</taxon>
        <taxon>Metazoa</taxon>
        <taxon>Ecdysozoa</taxon>
        <taxon>Nematoda</taxon>
        <taxon>Chromadorea</taxon>
        <taxon>Rhabditida</taxon>
        <taxon>Spirurina</taxon>
        <taxon>Ascaridomorpha</taxon>
        <taxon>Ascaridoidea</taxon>
        <taxon>Toxocaridae</taxon>
        <taxon>Toxocara</taxon>
    </lineage>
</organism>
<sequence length="181" mass="21016">MKPPPFRVVSCAEKVCYTSSLDEVTFAIVHGQTIMKTLLVALATLATVECFLEIHELSEMVTNANDRWQLRMLEHDRDAPRNEIQKKVAEIVSTQPQDVQTVYKKLVESDNAKEEAEYEAKLIILKNRGEPQSKLDFVKQVHEIEMDMSLSRRQEEQKIKELKWQMGGNHHHHGFDKSWEN</sequence>
<protein>
    <submittedName>
        <fullName evidence="1">Uncharacterized protein</fullName>
    </submittedName>
</protein>
<keyword evidence="2" id="KW-1185">Reference proteome</keyword>
<dbReference type="AlphaFoldDB" id="A0A0B2V534"/>
<comment type="caution">
    <text evidence="1">The sequence shown here is derived from an EMBL/GenBank/DDBJ whole genome shotgun (WGS) entry which is preliminary data.</text>
</comment>